<dbReference type="PANTHER" id="PTHR46289:SF14">
    <property type="entry name" value="DUF4371 DOMAIN-CONTAINING PROTEIN"/>
    <property type="match status" value="1"/>
</dbReference>
<evidence type="ECO:0000313" key="3">
    <source>
        <dbReference type="Proteomes" id="UP001219934"/>
    </source>
</evidence>
<comment type="caution">
    <text evidence="2">The sequence shown here is derived from an EMBL/GenBank/DDBJ whole genome shotgun (WGS) entry which is preliminary data.</text>
</comment>
<dbReference type="GO" id="GO:0046983">
    <property type="term" value="F:protein dimerization activity"/>
    <property type="evidence" value="ECO:0007669"/>
    <property type="project" value="InterPro"/>
</dbReference>
<proteinExistence type="predicted"/>
<dbReference type="Proteomes" id="UP001219934">
    <property type="component" value="Unassembled WGS sequence"/>
</dbReference>
<protein>
    <recommendedName>
        <fullName evidence="1">HAT C-terminal dimerisation domain-containing protein</fullName>
    </recommendedName>
</protein>
<dbReference type="SUPFAM" id="SSF53098">
    <property type="entry name" value="Ribonuclease H-like"/>
    <property type="match status" value="1"/>
</dbReference>
<dbReference type="AlphaFoldDB" id="A0AAD6BG21"/>
<evidence type="ECO:0000313" key="2">
    <source>
        <dbReference type="EMBL" id="KAJ4942273.1"/>
    </source>
</evidence>
<feature type="domain" description="HAT C-terminal dimerisation" evidence="1">
    <location>
        <begin position="233"/>
        <end position="304"/>
    </location>
</feature>
<name>A0AAD6BG21_9TELE</name>
<sequence>MLYNFFTNSVAHDIFIKKQREMEPTSQPVESETRWSCQYTALVAIRKSLPAVKATFTEIMSQPNARRKQRPERLELSSAMTLADSVIATLTDRRTEESWREIRDRVSDLCTKANVNHNETPERRQAQPPRHLQEFVVEAQIERTPVTSLDALRTECFYPVIDRLVVEMRRRFSTEAGGVLSGVSALSPKHASFLDNKCLQPMAKFYGVTEDNLTPELHQVKRLLERKKQQGHELKDTAEFLALMRPYKDAFTDLHRLICISLTLPVTSAGCERSFSCLRRIKNYLRNSCGDARNSNLGLLAINKQRSKALDVQRVIDIFASNHNNRRIVLL</sequence>
<reference evidence="2" key="1">
    <citation type="submission" date="2022-11" db="EMBL/GenBank/DDBJ databases">
        <title>Chromosome-level genome of Pogonophryne albipinna.</title>
        <authorList>
            <person name="Jo E."/>
        </authorList>
    </citation>
    <scope>NUCLEOTIDE SEQUENCE</scope>
    <source>
        <strain evidence="2">SGF0006</strain>
        <tissue evidence="2">Muscle</tissue>
    </source>
</reference>
<dbReference type="Pfam" id="PF05699">
    <property type="entry name" value="Dimer_Tnp_hAT"/>
    <property type="match status" value="1"/>
</dbReference>
<dbReference type="EMBL" id="JAPTMU010000006">
    <property type="protein sequence ID" value="KAJ4942273.1"/>
    <property type="molecule type" value="Genomic_DNA"/>
</dbReference>
<dbReference type="InterPro" id="IPR052958">
    <property type="entry name" value="IFN-induced_PKR_regulator"/>
</dbReference>
<accession>A0AAD6BG21</accession>
<gene>
    <name evidence="2" type="ORF">JOQ06_012139</name>
</gene>
<dbReference type="PANTHER" id="PTHR46289">
    <property type="entry name" value="52 KDA REPRESSOR OF THE INHIBITOR OF THE PROTEIN KINASE-LIKE PROTEIN-RELATED"/>
    <property type="match status" value="1"/>
</dbReference>
<evidence type="ECO:0000259" key="1">
    <source>
        <dbReference type="Pfam" id="PF05699"/>
    </source>
</evidence>
<organism evidence="2 3">
    <name type="scientific">Pogonophryne albipinna</name>
    <dbReference type="NCBI Taxonomy" id="1090488"/>
    <lineage>
        <taxon>Eukaryota</taxon>
        <taxon>Metazoa</taxon>
        <taxon>Chordata</taxon>
        <taxon>Craniata</taxon>
        <taxon>Vertebrata</taxon>
        <taxon>Euteleostomi</taxon>
        <taxon>Actinopterygii</taxon>
        <taxon>Neopterygii</taxon>
        <taxon>Teleostei</taxon>
        <taxon>Neoteleostei</taxon>
        <taxon>Acanthomorphata</taxon>
        <taxon>Eupercaria</taxon>
        <taxon>Perciformes</taxon>
        <taxon>Notothenioidei</taxon>
        <taxon>Pogonophryne</taxon>
    </lineage>
</organism>
<dbReference type="InterPro" id="IPR012337">
    <property type="entry name" value="RNaseH-like_sf"/>
</dbReference>
<dbReference type="InterPro" id="IPR008906">
    <property type="entry name" value="HATC_C_dom"/>
</dbReference>
<keyword evidence="3" id="KW-1185">Reference proteome</keyword>